<accession>A0A2S9VCW4</accession>
<protein>
    <recommendedName>
        <fullName evidence="3">Glucosamine/galactosamine-6-phosphate isomerase domain-containing protein</fullName>
    </recommendedName>
</protein>
<evidence type="ECO:0000313" key="1">
    <source>
        <dbReference type="EMBL" id="PRO74266.1"/>
    </source>
</evidence>
<organism evidence="1 2">
    <name type="scientific">Alteromonas alba</name>
    <dbReference type="NCBI Taxonomy" id="2079529"/>
    <lineage>
        <taxon>Bacteria</taxon>
        <taxon>Pseudomonadati</taxon>
        <taxon>Pseudomonadota</taxon>
        <taxon>Gammaproteobacteria</taxon>
        <taxon>Alteromonadales</taxon>
        <taxon>Alteromonadaceae</taxon>
        <taxon>Alteromonas/Salinimonas group</taxon>
        <taxon>Alteromonas</taxon>
    </lineage>
</organism>
<reference evidence="2" key="1">
    <citation type="journal article" date="2020" name="Int. J. Syst. Evol. Microbiol.">
        <title>Alteromonas alba sp. nov., a marine bacterium isolated from the seawater of the West Pacific Ocean.</title>
        <authorList>
            <person name="Sun C."/>
            <person name="Wu Y.-H."/>
            <person name="Xamxidin M."/>
            <person name="Cheng H."/>
            <person name="Xu X.-W."/>
        </authorList>
    </citation>
    <scope>NUCLEOTIDE SEQUENCE [LARGE SCALE GENOMIC DNA]</scope>
    <source>
        <strain evidence="2">190</strain>
    </source>
</reference>
<comment type="caution">
    <text evidence="1">The sequence shown here is derived from an EMBL/GenBank/DDBJ whole genome shotgun (WGS) entry which is preliminary data.</text>
</comment>
<sequence>MTTATSLFQREDKNGNMWLALNEPVLASTTDYGIEPMVLPSEAEVGEAMFKELLSTAEAKTGDINIALLGGRGAQQLHRLLGEKAATNEIDELLARLNVFTQDALAPLAMGNGLSFVRDFERILGEAFFAKIKSFTPMQTDTPDLEGTLTDYLNKLESLGGLDIFFIGHGPEANDASHLAYIKPLSGARAHHMAGIIPISSSILEHHISKFKAGGSEISAEDEAQCRAAQYILTLGPAAILGAKKVVQSVVDADTAPAKISTYAKVRQTSLPQDEKELAGLLNANPGLWIRLHSNVKSFVLPNVTSPNN</sequence>
<evidence type="ECO:0008006" key="3">
    <source>
        <dbReference type="Google" id="ProtNLM"/>
    </source>
</evidence>
<keyword evidence="2" id="KW-1185">Reference proteome</keyword>
<dbReference type="RefSeq" id="WP_105933972.1">
    <property type="nucleotide sequence ID" value="NZ_PVNP01000053.1"/>
</dbReference>
<dbReference type="EMBL" id="PVNP01000053">
    <property type="protein sequence ID" value="PRO74266.1"/>
    <property type="molecule type" value="Genomic_DNA"/>
</dbReference>
<dbReference type="OrthoDB" id="834189at2"/>
<name>A0A2S9VCW4_9ALTE</name>
<dbReference type="Proteomes" id="UP000238949">
    <property type="component" value="Unassembled WGS sequence"/>
</dbReference>
<dbReference type="SUPFAM" id="SSF100950">
    <property type="entry name" value="NagB/RpiA/CoA transferase-like"/>
    <property type="match status" value="1"/>
</dbReference>
<evidence type="ECO:0000313" key="2">
    <source>
        <dbReference type="Proteomes" id="UP000238949"/>
    </source>
</evidence>
<gene>
    <name evidence="1" type="ORF">C6Y40_06970</name>
</gene>
<dbReference type="Gene3D" id="3.40.50.1360">
    <property type="match status" value="1"/>
</dbReference>
<proteinExistence type="predicted"/>
<dbReference type="InterPro" id="IPR037171">
    <property type="entry name" value="NagB/RpiA_transferase-like"/>
</dbReference>
<dbReference type="AlphaFoldDB" id="A0A2S9VCW4"/>